<name>A0ABP8ZEV5_9ACTN</name>
<evidence type="ECO:0000256" key="1">
    <source>
        <dbReference type="SAM" id="MobiDB-lite"/>
    </source>
</evidence>
<dbReference type="Proteomes" id="UP001500822">
    <property type="component" value="Unassembled WGS sequence"/>
</dbReference>
<accession>A0ABP8ZEV5</accession>
<protein>
    <submittedName>
        <fullName evidence="4">DUF305 domain-containing protein</fullName>
    </submittedName>
</protein>
<dbReference type="Gene3D" id="1.20.1260.10">
    <property type="match status" value="1"/>
</dbReference>
<sequence length="218" mass="23200">MNIRRYSVAAASTAVVAAVLLLAGCSSDDSTADGQHHGGAASSAATTGSAQNSQVNDADKMFAEMMIPHHEQAVEMSDIMLAKTDIDPRVTELARQIKAAQGPEIETMQGWLKEWGVSDDSAGDHDMGTHDMSGDHDMSEMDGMLSADQMQALKDATGVEASRLFLEGMIEHHEGAVDMANDELKDGVNPDAKALAQQVITTQNAEIETMRGLLTSLQ</sequence>
<evidence type="ECO:0000313" key="5">
    <source>
        <dbReference type="Proteomes" id="UP001500822"/>
    </source>
</evidence>
<dbReference type="PANTHER" id="PTHR36933:SF1">
    <property type="entry name" value="SLL0788 PROTEIN"/>
    <property type="match status" value="1"/>
</dbReference>
<organism evidence="4 5">
    <name type="scientific">Gordonia alkaliphila</name>
    <dbReference type="NCBI Taxonomy" id="1053547"/>
    <lineage>
        <taxon>Bacteria</taxon>
        <taxon>Bacillati</taxon>
        <taxon>Actinomycetota</taxon>
        <taxon>Actinomycetes</taxon>
        <taxon>Mycobacteriales</taxon>
        <taxon>Gordoniaceae</taxon>
        <taxon>Gordonia</taxon>
    </lineage>
</organism>
<feature type="signal peptide" evidence="2">
    <location>
        <begin position="1"/>
        <end position="32"/>
    </location>
</feature>
<dbReference type="RefSeq" id="WP_345313995.1">
    <property type="nucleotide sequence ID" value="NZ_BAABIE010000014.1"/>
</dbReference>
<evidence type="ECO:0000313" key="4">
    <source>
        <dbReference type="EMBL" id="GAA4754998.1"/>
    </source>
</evidence>
<dbReference type="InterPro" id="IPR012347">
    <property type="entry name" value="Ferritin-like"/>
</dbReference>
<gene>
    <name evidence="4" type="ORF">GCM10023217_28310</name>
</gene>
<dbReference type="PANTHER" id="PTHR36933">
    <property type="entry name" value="SLL0788 PROTEIN"/>
    <property type="match status" value="1"/>
</dbReference>
<evidence type="ECO:0000259" key="3">
    <source>
        <dbReference type="Pfam" id="PF03713"/>
    </source>
</evidence>
<proteinExistence type="predicted"/>
<evidence type="ECO:0000256" key="2">
    <source>
        <dbReference type="SAM" id="SignalP"/>
    </source>
</evidence>
<feature type="chain" id="PRO_5046261246" evidence="2">
    <location>
        <begin position="33"/>
        <end position="218"/>
    </location>
</feature>
<feature type="region of interest" description="Disordered" evidence="1">
    <location>
        <begin position="30"/>
        <end position="54"/>
    </location>
</feature>
<reference evidence="5" key="1">
    <citation type="journal article" date="2019" name="Int. J. Syst. Evol. Microbiol.">
        <title>The Global Catalogue of Microorganisms (GCM) 10K type strain sequencing project: providing services to taxonomists for standard genome sequencing and annotation.</title>
        <authorList>
            <consortium name="The Broad Institute Genomics Platform"/>
            <consortium name="The Broad Institute Genome Sequencing Center for Infectious Disease"/>
            <person name="Wu L."/>
            <person name="Ma J."/>
        </authorList>
    </citation>
    <scope>NUCLEOTIDE SEQUENCE [LARGE SCALE GENOMIC DNA]</scope>
    <source>
        <strain evidence="5">JCM 18077</strain>
    </source>
</reference>
<dbReference type="Pfam" id="PF03713">
    <property type="entry name" value="DUF305"/>
    <property type="match status" value="1"/>
</dbReference>
<dbReference type="InterPro" id="IPR005183">
    <property type="entry name" value="DUF305_CopM-like"/>
</dbReference>
<keyword evidence="5" id="KW-1185">Reference proteome</keyword>
<keyword evidence="2" id="KW-0732">Signal</keyword>
<dbReference type="EMBL" id="BAABIE010000014">
    <property type="protein sequence ID" value="GAA4754998.1"/>
    <property type="molecule type" value="Genomic_DNA"/>
</dbReference>
<comment type="caution">
    <text evidence="4">The sequence shown here is derived from an EMBL/GenBank/DDBJ whole genome shotgun (WGS) entry which is preliminary data.</text>
</comment>
<feature type="compositionally biased region" description="Low complexity" evidence="1">
    <location>
        <begin position="38"/>
        <end position="50"/>
    </location>
</feature>
<feature type="domain" description="DUF305" evidence="3">
    <location>
        <begin position="59"/>
        <end position="214"/>
    </location>
</feature>
<dbReference type="PROSITE" id="PS51257">
    <property type="entry name" value="PROKAR_LIPOPROTEIN"/>
    <property type="match status" value="1"/>
</dbReference>